<comment type="caution">
    <text evidence="3">The sequence shown here is derived from an EMBL/GenBank/DDBJ whole genome shotgun (WGS) entry which is preliminary data.</text>
</comment>
<protein>
    <recommendedName>
        <fullName evidence="5">NHL repeat-containing protein</fullName>
    </recommendedName>
</protein>
<dbReference type="PANTHER" id="PTHR13833:SF71">
    <property type="entry name" value="NHL DOMAIN-CONTAINING PROTEIN"/>
    <property type="match status" value="1"/>
</dbReference>
<keyword evidence="4" id="KW-1185">Reference proteome</keyword>
<keyword evidence="1" id="KW-0472">Membrane</keyword>
<dbReference type="InterPro" id="IPR011042">
    <property type="entry name" value="6-blade_b-propeller_TolB-like"/>
</dbReference>
<dbReference type="OrthoDB" id="342730at2759"/>
<evidence type="ECO:0000313" key="3">
    <source>
        <dbReference type="EMBL" id="KAF8697440.1"/>
    </source>
</evidence>
<dbReference type="SUPFAM" id="SSF63829">
    <property type="entry name" value="Calcium-dependent phosphotriesterase"/>
    <property type="match status" value="1"/>
</dbReference>
<feature type="signal peptide" evidence="2">
    <location>
        <begin position="1"/>
        <end position="28"/>
    </location>
</feature>
<evidence type="ECO:0000256" key="1">
    <source>
        <dbReference type="SAM" id="Phobius"/>
    </source>
</evidence>
<feature type="transmembrane region" description="Helical" evidence="1">
    <location>
        <begin position="216"/>
        <end position="239"/>
    </location>
</feature>
<dbReference type="Gene3D" id="2.120.10.30">
    <property type="entry name" value="TolB, C-terminal domain"/>
    <property type="match status" value="1"/>
</dbReference>
<sequence>MASPSRRRGGHPLALLLLLLFFPTLTAANLVLEDGYTVTTFADLNPLPTSGPHPYAVLPRPRAGDLVLLDSSGSALYTLALPSPAEPRRLAGGARGAGFVDGGPGDAAFNRPRSVAVDGADNLYVADRVSVGDAGSLHGVIRKVVPDGYTTTIAGGLSSGSGRRDGPAQNATFSAEFELVYVPKMCALLVADRGSRLIRQINLKPEDCSHQTRSGMGATSVSVIAILSALFGSVIGFLVRHFYPFNVSMFLLPLLLQSRSMQAEIKTVQCEPCRQEISINRFFSRIQNQCQRTQRKATQISFCDIKSAVASSVAYTLLLKLFRVSRGYLSMVFPSVRLQRVVRKPSRRPAVCKTRTSLNIGLHNKAPLASTEHLGNLISFAGDANDKEISYADSEEANEPSFDRDLMGLLYTPQGNTKKIDRMIETNLLGFSGHDDHCGVSVSVSSCSLSRRRVHGDK</sequence>
<keyword evidence="1" id="KW-1133">Transmembrane helix</keyword>
<organism evidence="3 4">
    <name type="scientific">Digitaria exilis</name>
    <dbReference type="NCBI Taxonomy" id="1010633"/>
    <lineage>
        <taxon>Eukaryota</taxon>
        <taxon>Viridiplantae</taxon>
        <taxon>Streptophyta</taxon>
        <taxon>Embryophyta</taxon>
        <taxon>Tracheophyta</taxon>
        <taxon>Spermatophyta</taxon>
        <taxon>Magnoliopsida</taxon>
        <taxon>Liliopsida</taxon>
        <taxon>Poales</taxon>
        <taxon>Poaceae</taxon>
        <taxon>PACMAD clade</taxon>
        <taxon>Panicoideae</taxon>
        <taxon>Panicodae</taxon>
        <taxon>Paniceae</taxon>
        <taxon>Anthephorinae</taxon>
        <taxon>Digitaria</taxon>
    </lineage>
</organism>
<keyword evidence="1" id="KW-0812">Transmembrane</keyword>
<dbReference type="Proteomes" id="UP000636709">
    <property type="component" value="Unassembled WGS sequence"/>
</dbReference>
<gene>
    <name evidence="3" type="ORF">HU200_036041</name>
</gene>
<accession>A0A835BHJ7</accession>
<evidence type="ECO:0008006" key="5">
    <source>
        <dbReference type="Google" id="ProtNLM"/>
    </source>
</evidence>
<keyword evidence="2" id="KW-0732">Signal</keyword>
<dbReference type="EMBL" id="JACEFO010001874">
    <property type="protein sequence ID" value="KAF8697440.1"/>
    <property type="molecule type" value="Genomic_DNA"/>
</dbReference>
<reference evidence="3" key="1">
    <citation type="submission" date="2020-07" db="EMBL/GenBank/DDBJ databases">
        <title>Genome sequence and genetic diversity analysis of an under-domesticated orphan crop, white fonio (Digitaria exilis).</title>
        <authorList>
            <person name="Bennetzen J.L."/>
            <person name="Chen S."/>
            <person name="Ma X."/>
            <person name="Wang X."/>
            <person name="Yssel A.E.J."/>
            <person name="Chaluvadi S.R."/>
            <person name="Johnson M."/>
            <person name="Gangashetty P."/>
            <person name="Hamidou F."/>
            <person name="Sanogo M.D."/>
            <person name="Zwaenepoel A."/>
            <person name="Wallace J."/>
            <person name="Van De Peer Y."/>
            <person name="Van Deynze A."/>
        </authorList>
    </citation>
    <scope>NUCLEOTIDE SEQUENCE</scope>
    <source>
        <tissue evidence="3">Leaves</tissue>
    </source>
</reference>
<evidence type="ECO:0000256" key="2">
    <source>
        <dbReference type="SAM" id="SignalP"/>
    </source>
</evidence>
<name>A0A835BHJ7_9POAL</name>
<dbReference type="AlphaFoldDB" id="A0A835BHJ7"/>
<feature type="chain" id="PRO_5032406184" description="NHL repeat-containing protein" evidence="2">
    <location>
        <begin position="29"/>
        <end position="458"/>
    </location>
</feature>
<evidence type="ECO:0000313" key="4">
    <source>
        <dbReference type="Proteomes" id="UP000636709"/>
    </source>
</evidence>
<proteinExistence type="predicted"/>
<dbReference type="PANTHER" id="PTHR13833">
    <property type="match status" value="1"/>
</dbReference>